<organism evidence="3 4">
    <name type="scientific">Polarella glacialis</name>
    <name type="common">Dinoflagellate</name>
    <dbReference type="NCBI Taxonomy" id="89957"/>
    <lineage>
        <taxon>Eukaryota</taxon>
        <taxon>Sar</taxon>
        <taxon>Alveolata</taxon>
        <taxon>Dinophyceae</taxon>
        <taxon>Suessiales</taxon>
        <taxon>Suessiaceae</taxon>
        <taxon>Polarella</taxon>
    </lineage>
</organism>
<feature type="zinc finger region" description="C3H1-type" evidence="1">
    <location>
        <begin position="126"/>
        <end position="151"/>
    </location>
</feature>
<protein>
    <recommendedName>
        <fullName evidence="2">C3H1-type domain-containing protein</fullName>
    </recommendedName>
</protein>
<dbReference type="PROSITE" id="PS50103">
    <property type="entry name" value="ZF_C3H1"/>
    <property type="match status" value="1"/>
</dbReference>
<keyword evidence="1" id="KW-0862">Zinc</keyword>
<keyword evidence="4" id="KW-1185">Reference proteome</keyword>
<gene>
    <name evidence="3" type="ORF">PGLA1383_LOCUS48552</name>
</gene>
<keyword evidence="1" id="KW-0479">Metal-binding</keyword>
<name>A0A813H4Q0_POLGL</name>
<evidence type="ECO:0000256" key="1">
    <source>
        <dbReference type="PROSITE-ProRule" id="PRU00723"/>
    </source>
</evidence>
<reference evidence="3" key="1">
    <citation type="submission" date="2021-02" db="EMBL/GenBank/DDBJ databases">
        <authorList>
            <person name="Dougan E. K."/>
            <person name="Rhodes N."/>
            <person name="Thang M."/>
            <person name="Chan C."/>
        </authorList>
    </citation>
    <scope>NUCLEOTIDE SEQUENCE</scope>
</reference>
<keyword evidence="1" id="KW-0863">Zinc-finger</keyword>
<dbReference type="AlphaFoldDB" id="A0A813H4Q0"/>
<dbReference type="InterPro" id="IPR000571">
    <property type="entry name" value="Znf_CCCH"/>
</dbReference>
<evidence type="ECO:0000313" key="3">
    <source>
        <dbReference type="EMBL" id="CAE8632618.1"/>
    </source>
</evidence>
<proteinExistence type="predicted"/>
<evidence type="ECO:0000259" key="2">
    <source>
        <dbReference type="PROSITE" id="PS50103"/>
    </source>
</evidence>
<evidence type="ECO:0000313" key="4">
    <source>
        <dbReference type="Proteomes" id="UP000654075"/>
    </source>
</evidence>
<accession>A0A813H4Q0</accession>
<dbReference type="Proteomes" id="UP000654075">
    <property type="component" value="Unassembled WGS sequence"/>
</dbReference>
<comment type="caution">
    <text evidence="3">The sequence shown here is derived from an EMBL/GenBank/DDBJ whole genome shotgun (WGS) entry which is preliminary data.</text>
</comment>
<dbReference type="EMBL" id="CAJNNV010030474">
    <property type="protein sequence ID" value="CAE8632618.1"/>
    <property type="molecule type" value="Genomic_DNA"/>
</dbReference>
<feature type="domain" description="C3H1-type" evidence="2">
    <location>
        <begin position="126"/>
        <end position="151"/>
    </location>
</feature>
<sequence>MLADMVSHIVWGNNSQCSSSNSSVCSQSAAAASGSGGGPGLGKAAAESTILRVFSSAASNDSRGSSKMVPQSHPLEAGFIEVGIPTPSAALVSKEGSKSKKNKCKPLQEGVDVGSEEAHVAGTCKPCMFVNSGIGCSKGTSCVYCHRHPKSTYTRPSKLVRQVKKEMQANLRATTTHVRTLELEYYGICISNVELPELLEDGPVSQFLENSL</sequence>
<dbReference type="GO" id="GO:0008270">
    <property type="term" value="F:zinc ion binding"/>
    <property type="evidence" value="ECO:0007669"/>
    <property type="project" value="UniProtKB-KW"/>
</dbReference>